<name>A0ABU3DZD5_9FLAO</name>
<dbReference type="CDD" id="cd10280">
    <property type="entry name" value="PQQ_mGDH"/>
    <property type="match status" value="1"/>
</dbReference>
<dbReference type="InterPro" id="IPR011047">
    <property type="entry name" value="Quinoprotein_ADH-like_sf"/>
</dbReference>
<dbReference type="Pfam" id="PF06439">
    <property type="entry name" value="3keto-disac_hyd"/>
    <property type="match status" value="1"/>
</dbReference>
<dbReference type="InterPro" id="IPR018391">
    <property type="entry name" value="PQQ_b-propeller_rpt"/>
</dbReference>
<dbReference type="Pfam" id="PF13442">
    <property type="entry name" value="Cytochrome_CBB3"/>
    <property type="match status" value="1"/>
</dbReference>
<dbReference type="InterPro" id="IPR017511">
    <property type="entry name" value="PQQ_mDH"/>
</dbReference>
<gene>
    <name evidence="10" type="ORF">RM549_04730</name>
</gene>
<dbReference type="PANTHER" id="PTHR32303">
    <property type="entry name" value="QUINOPROTEIN ALCOHOL DEHYDROGENASE (CYTOCHROME C)"/>
    <property type="match status" value="1"/>
</dbReference>
<evidence type="ECO:0000313" key="10">
    <source>
        <dbReference type="EMBL" id="MDT0689077.1"/>
    </source>
</evidence>
<dbReference type="Proteomes" id="UP001261624">
    <property type="component" value="Unassembled WGS sequence"/>
</dbReference>
<dbReference type="InterPro" id="IPR002372">
    <property type="entry name" value="PQQ_rpt_dom"/>
</dbReference>
<dbReference type="SMART" id="SM00564">
    <property type="entry name" value="PQQ"/>
    <property type="match status" value="5"/>
</dbReference>
<dbReference type="InterPro" id="IPR036909">
    <property type="entry name" value="Cyt_c-like_dom_sf"/>
</dbReference>
<keyword evidence="7 8" id="KW-0408">Iron</keyword>
<evidence type="ECO:0000256" key="8">
    <source>
        <dbReference type="PROSITE-ProRule" id="PRU00433"/>
    </source>
</evidence>
<evidence type="ECO:0000256" key="5">
    <source>
        <dbReference type="ARBA" id="ARBA00022729"/>
    </source>
</evidence>
<evidence type="ECO:0000256" key="4">
    <source>
        <dbReference type="ARBA" id="ARBA00022723"/>
    </source>
</evidence>
<evidence type="ECO:0000256" key="3">
    <source>
        <dbReference type="ARBA" id="ARBA00022617"/>
    </source>
</evidence>
<keyword evidence="11" id="KW-1185">Reference proteome</keyword>
<sequence length="952" mass="105575">MRLELILCLFVTLPFLQGCNTITGNKRNEGDQFLQSKTIDKYDNYTDWAIYRGDKKANQYSELAQINATNVNKLEPAWEYHTGDFIGPSMYSNPIVVEGLMYFTTPKLNVVALDAITGEEVWVFDPSKYSDDNEVFRGRSRGVTYWEDANGQNQRIFNFVRDRVYALDAKTGERIEPFGEDGFIDLRQNLPIDPEMAAIEVTSPGIVYQNFLIVGSRVPEGERLSTPGDIRAYDTKTGEFKWIFHTIPQEGEFGYETWEFNDDVSIGGANPWGGFSLDEERGWVFFATGSPSPDFIYGGDRKGKGLFGNCIVALDATTGERQWHYQTIHHDIFDYDNPPAPILTTIKSKGQSRDAVVQLTKMGLTFVLDRDTGEPIFPVVEIPVPASGVPGEEAWPTQPFPIKPPPLARLSLDEADLNNITPESHASVLEEFKKYKTGFLYTPATEQGTITLPGHQGGVEWGGGSFDPYSNVLYVNVNEAPTINKLVKYYDYGDDGDATPVQRGAQIYNQTCTACHGASRQGNPPAFPALTDIKLNVEELREVIHNGRGMMPAFPQFSKKQVNDLIAFLQNDFSESDENLEEQIIPMDPRIRYSNEAPFFVDPDGYPAISPPWGTLQAIDIAEGTILWKVPLGEYPELVAKGIRNTGSKSFGGPVSTAGDVVFQAGTPDEKIRAFSTHSGEVLWEYQLPAGGYATPSVYMIEGKQYVVIAAGGGGKNGTKYGDSIIAFALPDYLNDGPPEEEKTSSKWIDLFDGSTLKGWVHLNGSHTYYVEDSAIIGRTVEGSPNSFLGTTKTFDDFELELEAMVDSVTNSGIQIRTKVKQLTLGDGPDSRAGRVYGPQVELVRNQGSGKPTTGLIYGEALGTGWLSADDEMQNGHNHLINDGWNKIRIVAKGPRIQTWVNGEQVEDLVNENVYKSNPRGFIGLQMHGIEGRGPYVMKWRNIRIRPLDNNN</sequence>
<protein>
    <submittedName>
        <fullName evidence="10">Family 16 glycoside hydrolase</fullName>
    </submittedName>
</protein>
<evidence type="ECO:0000256" key="1">
    <source>
        <dbReference type="ARBA" id="ARBA00001931"/>
    </source>
</evidence>
<comment type="caution">
    <text evidence="10">The sequence shown here is derived from an EMBL/GenBank/DDBJ whole genome shotgun (WGS) entry which is preliminary data.</text>
</comment>
<comment type="cofactor">
    <cofactor evidence="1">
        <name>pyrroloquinoline quinone</name>
        <dbReference type="ChEBI" id="CHEBI:58442"/>
    </cofactor>
</comment>
<dbReference type="Pfam" id="PF01011">
    <property type="entry name" value="PQQ"/>
    <property type="match status" value="2"/>
</dbReference>
<evidence type="ECO:0000256" key="2">
    <source>
        <dbReference type="ARBA" id="ARBA00008156"/>
    </source>
</evidence>
<dbReference type="PROSITE" id="PS51007">
    <property type="entry name" value="CYTC"/>
    <property type="match status" value="1"/>
</dbReference>
<dbReference type="PROSITE" id="PS51257">
    <property type="entry name" value="PROKAR_LIPOPROTEIN"/>
    <property type="match status" value="1"/>
</dbReference>
<keyword evidence="10" id="KW-0378">Hydrolase</keyword>
<organism evidence="10 11">
    <name type="scientific">Autumnicola patrickiae</name>
    <dbReference type="NCBI Taxonomy" id="3075591"/>
    <lineage>
        <taxon>Bacteria</taxon>
        <taxon>Pseudomonadati</taxon>
        <taxon>Bacteroidota</taxon>
        <taxon>Flavobacteriia</taxon>
        <taxon>Flavobacteriales</taxon>
        <taxon>Flavobacteriaceae</taxon>
        <taxon>Autumnicola</taxon>
    </lineage>
</organism>
<keyword evidence="6" id="KW-0560">Oxidoreductase</keyword>
<reference evidence="10 11" key="1">
    <citation type="submission" date="2023-09" db="EMBL/GenBank/DDBJ databases">
        <authorList>
            <person name="Rey-Velasco X."/>
        </authorList>
    </citation>
    <scope>NUCLEOTIDE SEQUENCE [LARGE SCALE GENOMIC DNA]</scope>
    <source>
        <strain evidence="10 11">F188</strain>
    </source>
</reference>
<dbReference type="Gene3D" id="1.10.760.10">
    <property type="entry name" value="Cytochrome c-like domain"/>
    <property type="match status" value="1"/>
</dbReference>
<dbReference type="GO" id="GO:0016787">
    <property type="term" value="F:hydrolase activity"/>
    <property type="evidence" value="ECO:0007669"/>
    <property type="project" value="UniProtKB-KW"/>
</dbReference>
<dbReference type="RefSeq" id="WP_311682273.1">
    <property type="nucleotide sequence ID" value="NZ_JAVRHM010000004.1"/>
</dbReference>
<dbReference type="InterPro" id="IPR009056">
    <property type="entry name" value="Cyt_c-like_dom"/>
</dbReference>
<dbReference type="SUPFAM" id="SSF50998">
    <property type="entry name" value="Quinoprotein alcohol dehydrogenase-like"/>
    <property type="match status" value="1"/>
</dbReference>
<evidence type="ECO:0000313" key="11">
    <source>
        <dbReference type="Proteomes" id="UP001261624"/>
    </source>
</evidence>
<accession>A0ABU3DZD5</accession>
<dbReference type="EMBL" id="JAVRHM010000004">
    <property type="protein sequence ID" value="MDT0689077.1"/>
    <property type="molecule type" value="Genomic_DNA"/>
</dbReference>
<dbReference type="Gene3D" id="2.60.120.560">
    <property type="entry name" value="Exo-inulinase, domain 1"/>
    <property type="match status" value="1"/>
</dbReference>
<dbReference type="InterPro" id="IPR010496">
    <property type="entry name" value="AL/BT2_dom"/>
</dbReference>
<evidence type="ECO:0000256" key="6">
    <source>
        <dbReference type="ARBA" id="ARBA00023002"/>
    </source>
</evidence>
<evidence type="ECO:0000256" key="7">
    <source>
        <dbReference type="ARBA" id="ARBA00023004"/>
    </source>
</evidence>
<dbReference type="PANTHER" id="PTHR32303:SF4">
    <property type="entry name" value="QUINOPROTEIN GLUCOSE DEHYDROGENASE"/>
    <property type="match status" value="1"/>
</dbReference>
<keyword evidence="5" id="KW-0732">Signal</keyword>
<keyword evidence="3 8" id="KW-0349">Heme</keyword>
<dbReference type="SUPFAM" id="SSF46626">
    <property type="entry name" value="Cytochrome c"/>
    <property type="match status" value="1"/>
</dbReference>
<dbReference type="Gene3D" id="2.140.10.10">
    <property type="entry name" value="Quinoprotein alcohol dehydrogenase-like superfamily"/>
    <property type="match status" value="2"/>
</dbReference>
<proteinExistence type="inferred from homology"/>
<evidence type="ECO:0000259" key="9">
    <source>
        <dbReference type="PROSITE" id="PS51007"/>
    </source>
</evidence>
<keyword evidence="4 8" id="KW-0479">Metal-binding</keyword>
<comment type="similarity">
    <text evidence="2">Belongs to the bacterial PQQ dehydrogenase family.</text>
</comment>
<feature type="domain" description="Cytochrome c" evidence="9">
    <location>
        <begin position="499"/>
        <end position="573"/>
    </location>
</feature>